<proteinExistence type="predicted"/>
<reference evidence="3 4" key="1">
    <citation type="submission" date="2013-08" db="EMBL/GenBank/DDBJ databases">
        <authorList>
            <person name="Durkin A.S."/>
            <person name="Haft D.R."/>
            <person name="McCorrison J."/>
            <person name="Torralba M."/>
            <person name="Gillis M."/>
            <person name="Haft D.H."/>
            <person name="Methe B."/>
            <person name="Sutton G."/>
            <person name="Nelson K.E."/>
        </authorList>
    </citation>
    <scope>NUCLEOTIDE SEQUENCE [LARGE SCALE GENOMIC DNA]</scope>
    <source>
        <strain evidence="2 4">ATCC 35536</strain>
        <strain evidence="1 3">VPI DR56BR1116</strain>
    </source>
</reference>
<dbReference type="EMBL" id="AVQI01000080">
    <property type="protein sequence ID" value="ERJ98593.1"/>
    <property type="molecule type" value="Genomic_DNA"/>
</dbReference>
<gene>
    <name evidence="2" type="ORF">HMPREF0860_0329</name>
    <name evidence="1" type="ORF">HMPREF1325_1738</name>
</gene>
<dbReference type="EMBL" id="AUZJ01000066">
    <property type="protein sequence ID" value="ERF59601.1"/>
    <property type="molecule type" value="Genomic_DNA"/>
</dbReference>
<dbReference type="Proteomes" id="UP000016646">
    <property type="component" value="Unassembled WGS sequence"/>
</dbReference>
<keyword evidence="4" id="KW-1185">Reference proteome</keyword>
<dbReference type="STRING" id="1125725.HMPREF1325_1738"/>
<evidence type="ECO:0000313" key="2">
    <source>
        <dbReference type="EMBL" id="ERJ98593.1"/>
    </source>
</evidence>
<comment type="caution">
    <text evidence="1">The sequence shown here is derived from an EMBL/GenBank/DDBJ whole genome shotgun (WGS) entry which is preliminary data.</text>
</comment>
<dbReference type="Proteomes" id="UP000016412">
    <property type="component" value="Unassembled WGS sequence"/>
</dbReference>
<name>U2MH70_TRESO</name>
<organism evidence="1 3">
    <name type="scientific">Treponema socranskii subsp. socranskii VPI DR56BR1116 = ATCC 35536</name>
    <dbReference type="NCBI Taxonomy" id="1125725"/>
    <lineage>
        <taxon>Bacteria</taxon>
        <taxon>Pseudomonadati</taxon>
        <taxon>Spirochaetota</taxon>
        <taxon>Spirochaetia</taxon>
        <taxon>Spirochaetales</taxon>
        <taxon>Treponemataceae</taxon>
        <taxon>Treponema</taxon>
    </lineage>
</organism>
<evidence type="ECO:0000313" key="4">
    <source>
        <dbReference type="Proteomes" id="UP000016646"/>
    </source>
</evidence>
<evidence type="ECO:0000313" key="1">
    <source>
        <dbReference type="EMBL" id="ERF59601.1"/>
    </source>
</evidence>
<dbReference type="AlphaFoldDB" id="U2MH70"/>
<evidence type="ECO:0000313" key="3">
    <source>
        <dbReference type="Proteomes" id="UP000016412"/>
    </source>
</evidence>
<sequence>MRTSAHVHTRVFKRKLEVKSAEQSVFGLTGSRFLKPVL</sequence>
<dbReference type="PATRIC" id="fig|1125725.3.peg.2492"/>
<protein>
    <submittedName>
        <fullName evidence="1">Uncharacterized protein</fullName>
    </submittedName>
</protein>
<accession>U2MH70</accession>